<protein>
    <submittedName>
        <fullName evidence="1">Uncharacterized protein</fullName>
    </submittedName>
</protein>
<dbReference type="Proteomes" id="UP001219355">
    <property type="component" value="Chromosome 5"/>
</dbReference>
<dbReference type="EMBL" id="CP120631">
    <property type="protein sequence ID" value="WEW61959.1"/>
    <property type="molecule type" value="Genomic_DNA"/>
</dbReference>
<organism evidence="1 2">
    <name type="scientific">Emydomyces testavorans</name>
    <dbReference type="NCBI Taxonomy" id="2070801"/>
    <lineage>
        <taxon>Eukaryota</taxon>
        <taxon>Fungi</taxon>
        <taxon>Dikarya</taxon>
        <taxon>Ascomycota</taxon>
        <taxon>Pezizomycotina</taxon>
        <taxon>Eurotiomycetes</taxon>
        <taxon>Eurotiomycetidae</taxon>
        <taxon>Onygenales</taxon>
        <taxon>Nannizziopsiaceae</taxon>
        <taxon>Emydomyces</taxon>
    </lineage>
</organism>
<dbReference type="AlphaFoldDB" id="A0AAF0DN93"/>
<reference evidence="1" key="1">
    <citation type="submission" date="2023-03" db="EMBL/GenBank/DDBJ databases">
        <title>Emydomyces testavorans Genome Sequence.</title>
        <authorList>
            <person name="Hoyer L."/>
        </authorList>
    </citation>
    <scope>NUCLEOTIDE SEQUENCE</scope>
    <source>
        <strain evidence="1">16-2883</strain>
    </source>
</reference>
<name>A0AAF0DN93_9EURO</name>
<proteinExistence type="predicted"/>
<evidence type="ECO:0000313" key="2">
    <source>
        <dbReference type="Proteomes" id="UP001219355"/>
    </source>
</evidence>
<keyword evidence="2" id="KW-1185">Reference proteome</keyword>
<evidence type="ECO:0000313" key="1">
    <source>
        <dbReference type="EMBL" id="WEW61959.1"/>
    </source>
</evidence>
<sequence>MFERTSANRKGSIFVDFNPKFHTTRVLLKQTALHATIINHITKEMTLNNMLVKGIGGYGHFELAEGLLEPDYHLQYLENNEPLIACEVGFSQPSKEVEGKIRAILNKTPTKVGVLFDIKESPKYKNPFIMGDNNQDGASKGLVQAAVNSFKSKYSKTDMKSALNLQNFQSPEGTLSAYGQSWMGEFTGFVQVYVKDPTTQRAVARTKRLLFYGKQETSNKQWKERLRRPIYTPTPDLNIMLSDFLPFENETYRRNLKFNWDELRYNIGSSRRMVAEKRILKAVQFLRNKGIDC</sequence>
<accession>A0AAF0DN93</accession>
<gene>
    <name evidence="1" type="ORF">PRK78_007459</name>
</gene>